<evidence type="ECO:0000313" key="3">
    <source>
        <dbReference type="Proteomes" id="UP001168694"/>
    </source>
</evidence>
<sequence length="281" mass="31652">MQNNFVIRWALSAVIILALVIGGYSVYASLAGNPTDNHTEHNSSKEPGEHGSHEEHNDGMQTESEVDPMIVHADGKMRIELKDKVGEPVDQLEVNHEKNMHLIIVSEDLKQYYHLHPEKIGKGQFQVAKKLSDGTYKAFIDIKPKNKEYMVKPLPIEVGTNHAHDKDATLKPETTFAKTIGDHTVTMTPDTFKAKEPVTLSFSFNKGTPQPYLGALGHVVILDEKGDKYVHVHPVSEKETKFETQFDQPGVYKIWAEFKFNGKVNVYPFVIEVKENIHGQV</sequence>
<name>A0ABT8E609_9BACL</name>
<dbReference type="RefSeq" id="WP_290399456.1">
    <property type="nucleotide sequence ID" value="NZ_JAUHLN010000002.1"/>
</dbReference>
<organism evidence="2 3">
    <name type="scientific">Fictibacillus terranigra</name>
    <dbReference type="NCBI Taxonomy" id="3058424"/>
    <lineage>
        <taxon>Bacteria</taxon>
        <taxon>Bacillati</taxon>
        <taxon>Bacillota</taxon>
        <taxon>Bacilli</taxon>
        <taxon>Bacillales</taxon>
        <taxon>Fictibacillaceae</taxon>
        <taxon>Fictibacillus</taxon>
    </lineage>
</organism>
<comment type="caution">
    <text evidence="2">The sequence shown here is derived from an EMBL/GenBank/DDBJ whole genome shotgun (WGS) entry which is preliminary data.</text>
</comment>
<protein>
    <recommendedName>
        <fullName evidence="4">Secreted protein</fullName>
    </recommendedName>
</protein>
<evidence type="ECO:0008006" key="4">
    <source>
        <dbReference type="Google" id="ProtNLM"/>
    </source>
</evidence>
<gene>
    <name evidence="2" type="ORF">QYF49_09925</name>
</gene>
<feature type="compositionally biased region" description="Basic and acidic residues" evidence="1">
    <location>
        <begin position="37"/>
        <end position="58"/>
    </location>
</feature>
<feature type="region of interest" description="Disordered" evidence="1">
    <location>
        <begin position="35"/>
        <end position="63"/>
    </location>
</feature>
<dbReference type="EMBL" id="JAUHLN010000002">
    <property type="protein sequence ID" value="MDN4073321.1"/>
    <property type="molecule type" value="Genomic_DNA"/>
</dbReference>
<evidence type="ECO:0000313" key="2">
    <source>
        <dbReference type="EMBL" id="MDN4073321.1"/>
    </source>
</evidence>
<proteinExistence type="predicted"/>
<dbReference type="Proteomes" id="UP001168694">
    <property type="component" value="Unassembled WGS sequence"/>
</dbReference>
<evidence type="ECO:0000256" key="1">
    <source>
        <dbReference type="SAM" id="MobiDB-lite"/>
    </source>
</evidence>
<keyword evidence="3" id="KW-1185">Reference proteome</keyword>
<reference evidence="2" key="1">
    <citation type="submission" date="2023-06" db="EMBL/GenBank/DDBJ databases">
        <title>Draft Genome Sequences of Representative Paenibacillus Polymyxa, Bacillus cereus, Fictibacillus sp., and Brevibacillus agri Strains Isolated from Amazonian Dark Earth.</title>
        <authorList>
            <person name="Pellegrinetti T.A."/>
            <person name="Cunha I.C.M."/>
            <person name="Chaves M.G."/>
            <person name="Freitas A.S."/>
            <person name="Silva A.V.R."/>
            <person name="Tsai S.M."/>
            <person name="Mendes L.W."/>
        </authorList>
    </citation>
    <scope>NUCLEOTIDE SEQUENCE</scope>
    <source>
        <strain evidence="2">CENA-BCM004</strain>
    </source>
</reference>
<accession>A0ABT8E609</accession>